<comment type="caution">
    <text evidence="1">The sequence shown here is derived from an EMBL/GenBank/DDBJ whole genome shotgun (WGS) entry which is preliminary data.</text>
</comment>
<name>A0ACB7SPG3_HYAAI</name>
<protein>
    <submittedName>
        <fullName evidence="1">Uncharacterized protein</fullName>
    </submittedName>
</protein>
<keyword evidence="2" id="KW-1185">Reference proteome</keyword>
<proteinExistence type="predicted"/>
<evidence type="ECO:0000313" key="1">
    <source>
        <dbReference type="EMBL" id="KAH6935673.1"/>
    </source>
</evidence>
<reference evidence="1" key="1">
    <citation type="submission" date="2020-05" db="EMBL/GenBank/DDBJ databases">
        <title>Large-scale comparative analyses of tick genomes elucidate their genetic diversity and vector capacities.</title>
        <authorList>
            <person name="Jia N."/>
            <person name="Wang J."/>
            <person name="Shi W."/>
            <person name="Du L."/>
            <person name="Sun Y."/>
            <person name="Zhan W."/>
            <person name="Jiang J."/>
            <person name="Wang Q."/>
            <person name="Zhang B."/>
            <person name="Ji P."/>
            <person name="Sakyi L.B."/>
            <person name="Cui X."/>
            <person name="Yuan T."/>
            <person name="Jiang B."/>
            <person name="Yang W."/>
            <person name="Lam T.T.-Y."/>
            <person name="Chang Q."/>
            <person name="Ding S."/>
            <person name="Wang X."/>
            <person name="Zhu J."/>
            <person name="Ruan X."/>
            <person name="Zhao L."/>
            <person name="Wei J."/>
            <person name="Que T."/>
            <person name="Du C."/>
            <person name="Cheng J."/>
            <person name="Dai P."/>
            <person name="Han X."/>
            <person name="Huang E."/>
            <person name="Gao Y."/>
            <person name="Liu J."/>
            <person name="Shao H."/>
            <person name="Ye R."/>
            <person name="Li L."/>
            <person name="Wei W."/>
            <person name="Wang X."/>
            <person name="Wang C."/>
            <person name="Yang T."/>
            <person name="Huo Q."/>
            <person name="Li W."/>
            <person name="Guo W."/>
            <person name="Chen H."/>
            <person name="Zhou L."/>
            <person name="Ni X."/>
            <person name="Tian J."/>
            <person name="Zhou Y."/>
            <person name="Sheng Y."/>
            <person name="Liu T."/>
            <person name="Pan Y."/>
            <person name="Xia L."/>
            <person name="Li J."/>
            <person name="Zhao F."/>
            <person name="Cao W."/>
        </authorList>
    </citation>
    <scope>NUCLEOTIDE SEQUENCE</scope>
    <source>
        <strain evidence="1">Hyas-2018</strain>
    </source>
</reference>
<evidence type="ECO:0000313" key="2">
    <source>
        <dbReference type="Proteomes" id="UP000821845"/>
    </source>
</evidence>
<organism evidence="1 2">
    <name type="scientific">Hyalomma asiaticum</name>
    <name type="common">Tick</name>
    <dbReference type="NCBI Taxonomy" id="266040"/>
    <lineage>
        <taxon>Eukaryota</taxon>
        <taxon>Metazoa</taxon>
        <taxon>Ecdysozoa</taxon>
        <taxon>Arthropoda</taxon>
        <taxon>Chelicerata</taxon>
        <taxon>Arachnida</taxon>
        <taxon>Acari</taxon>
        <taxon>Parasitiformes</taxon>
        <taxon>Ixodida</taxon>
        <taxon>Ixodoidea</taxon>
        <taxon>Ixodidae</taxon>
        <taxon>Hyalomminae</taxon>
        <taxon>Hyalomma</taxon>
    </lineage>
</organism>
<accession>A0ACB7SPG3</accession>
<dbReference type="Proteomes" id="UP000821845">
    <property type="component" value="Chromosome 3"/>
</dbReference>
<dbReference type="EMBL" id="CM023483">
    <property type="protein sequence ID" value="KAH6935673.1"/>
    <property type="molecule type" value="Genomic_DNA"/>
</dbReference>
<gene>
    <name evidence="1" type="ORF">HPB50_007669</name>
</gene>
<sequence length="284" mass="31987">MNRRKSFAVERKERKDKERKEKKHHKPPTHDEPAGGPEGDDYKSFTMTGGIAGQSKVTEDMRRRKRMQVPAILFGIALMALFFVSVIIYVTVVARSGDPRQPRFVSPTPMASFRKWLVVAGDKLCQSEAKRMFDMNGTVGDAAVATMLCLCVVRPHRCGLGGGFLATYYNRQTQEARAVVAREAAPGSAFSDMYREKVNQSYYGFTAVAVFGELLGYEALLNLTGTRVPWKELFTKAIHYADNGFEVSENFAQLIQEHAQAISDDYTTTLKKILTNRRDEKIIR</sequence>